<gene>
    <name evidence="5" type="ORF">SAMN05444581_101324</name>
</gene>
<dbReference type="FunFam" id="3.40.250.10:FF:000015">
    <property type="entry name" value="Sulfurtransferase"/>
    <property type="match status" value="1"/>
</dbReference>
<sequence length="286" mass="30777">MSDEILDALVSTDWLEEHLGDPDLKILDCTWHHVSTNLDGRTQYRGRHLPGSVHFDIDHVADKSTSLPHMLPSAADFAKKVGLLGVSNGDQIVVYDRLCGGSAAARVWWMFRAFGYDKVAMLDGGYGKWTKEKRVTEMSPVRPEPGAFTAEFKPSLVRALAEMKANLDSGLEQVVDSRGPGKFDGSQEDLFPTKKLGHIPNSVNIPWGDLIDPESGAFIPAEALAGRFHAAGVDLDRPVVTTCGSGISSCVTALGLYLLGHTTAAVYDGSWAEWGLAEDTPAAAAA</sequence>
<evidence type="ECO:0000313" key="6">
    <source>
        <dbReference type="Proteomes" id="UP000198755"/>
    </source>
</evidence>
<dbReference type="SMART" id="SM00450">
    <property type="entry name" value="RHOD"/>
    <property type="match status" value="2"/>
</dbReference>
<dbReference type="EMBL" id="FOSN01000001">
    <property type="protein sequence ID" value="SFK02170.1"/>
    <property type="molecule type" value="Genomic_DNA"/>
</dbReference>
<dbReference type="PANTHER" id="PTHR11364">
    <property type="entry name" value="THIOSULFATE SULFERTANSFERASE"/>
    <property type="match status" value="1"/>
</dbReference>
<dbReference type="AlphaFoldDB" id="A0A1I3W408"/>
<feature type="domain" description="Rhodanese" evidence="4">
    <location>
        <begin position="173"/>
        <end position="283"/>
    </location>
</feature>
<evidence type="ECO:0000313" key="5">
    <source>
        <dbReference type="EMBL" id="SFK02170.1"/>
    </source>
</evidence>
<dbReference type="PANTHER" id="PTHR11364:SF27">
    <property type="entry name" value="SULFURTRANSFERASE"/>
    <property type="match status" value="1"/>
</dbReference>
<dbReference type="STRING" id="1612308.SAMN05444581_101324"/>
<evidence type="ECO:0000256" key="1">
    <source>
        <dbReference type="ARBA" id="ARBA00022679"/>
    </source>
</evidence>
<reference evidence="5 6" key="1">
    <citation type="submission" date="2016-10" db="EMBL/GenBank/DDBJ databases">
        <authorList>
            <person name="de Groot N.N."/>
        </authorList>
    </citation>
    <scope>NUCLEOTIDE SEQUENCE [LARGE SCALE GENOMIC DNA]</scope>
    <source>
        <strain evidence="5 6">NE2</strain>
    </source>
</reference>
<dbReference type="InterPro" id="IPR045078">
    <property type="entry name" value="TST/MPST-like"/>
</dbReference>
<accession>A0A1I3W408</accession>
<feature type="domain" description="Rhodanese" evidence="4">
    <location>
        <begin position="20"/>
        <end position="138"/>
    </location>
</feature>
<dbReference type="CDD" id="cd01448">
    <property type="entry name" value="TST_Repeat_1"/>
    <property type="match status" value="1"/>
</dbReference>
<protein>
    <recommendedName>
        <fullName evidence="3">Sulfurtransferase</fullName>
    </recommendedName>
</protein>
<evidence type="ECO:0000259" key="4">
    <source>
        <dbReference type="PROSITE" id="PS50206"/>
    </source>
</evidence>
<dbReference type="InterPro" id="IPR001763">
    <property type="entry name" value="Rhodanese-like_dom"/>
</dbReference>
<evidence type="ECO:0000256" key="3">
    <source>
        <dbReference type="RuleBase" id="RU000507"/>
    </source>
</evidence>
<dbReference type="PROSITE" id="PS50206">
    <property type="entry name" value="RHODANESE_3"/>
    <property type="match status" value="2"/>
</dbReference>
<dbReference type="Pfam" id="PF00581">
    <property type="entry name" value="Rhodanese"/>
    <property type="match status" value="2"/>
</dbReference>
<dbReference type="RefSeq" id="WP_091676512.1">
    <property type="nucleotide sequence ID" value="NZ_FOSN01000001.1"/>
</dbReference>
<dbReference type="Proteomes" id="UP000198755">
    <property type="component" value="Unassembled WGS sequence"/>
</dbReference>
<proteinExistence type="predicted"/>
<dbReference type="InterPro" id="IPR001307">
    <property type="entry name" value="Thiosulphate_STrfase_CS"/>
</dbReference>
<keyword evidence="6" id="KW-1185">Reference proteome</keyword>
<dbReference type="OrthoDB" id="9781034at2"/>
<dbReference type="PROSITE" id="PS00683">
    <property type="entry name" value="RHODANESE_2"/>
    <property type="match status" value="1"/>
</dbReference>
<dbReference type="InterPro" id="IPR036873">
    <property type="entry name" value="Rhodanese-like_dom_sf"/>
</dbReference>
<keyword evidence="5" id="KW-0670">Pyruvate</keyword>
<dbReference type="SUPFAM" id="SSF52821">
    <property type="entry name" value="Rhodanese/Cell cycle control phosphatase"/>
    <property type="match status" value="2"/>
</dbReference>
<evidence type="ECO:0000256" key="2">
    <source>
        <dbReference type="ARBA" id="ARBA00022737"/>
    </source>
</evidence>
<dbReference type="Gene3D" id="3.40.250.10">
    <property type="entry name" value="Rhodanese-like domain"/>
    <property type="match status" value="2"/>
</dbReference>
<name>A0A1I3W408_9HYPH</name>
<keyword evidence="2" id="KW-0677">Repeat</keyword>
<dbReference type="CDD" id="cd01449">
    <property type="entry name" value="TST_Repeat_2"/>
    <property type="match status" value="1"/>
</dbReference>
<keyword evidence="1 3" id="KW-0808">Transferase</keyword>
<dbReference type="GO" id="GO:0004792">
    <property type="term" value="F:thiosulfate-cyanide sulfurtransferase activity"/>
    <property type="evidence" value="ECO:0007669"/>
    <property type="project" value="InterPro"/>
</dbReference>
<organism evidence="5 6">
    <name type="scientific">Methylocapsa palsarum</name>
    <dbReference type="NCBI Taxonomy" id="1612308"/>
    <lineage>
        <taxon>Bacteria</taxon>
        <taxon>Pseudomonadati</taxon>
        <taxon>Pseudomonadota</taxon>
        <taxon>Alphaproteobacteria</taxon>
        <taxon>Hyphomicrobiales</taxon>
        <taxon>Beijerinckiaceae</taxon>
        <taxon>Methylocapsa</taxon>
    </lineage>
</organism>